<evidence type="ECO:0000313" key="4">
    <source>
        <dbReference type="EMBL" id="AYL99348.1"/>
    </source>
</evidence>
<proteinExistence type="predicted"/>
<dbReference type="Proteomes" id="UP000270046">
    <property type="component" value="Chromosome"/>
</dbReference>
<dbReference type="InterPro" id="IPR011519">
    <property type="entry name" value="UnbV_ASPIC"/>
</dbReference>
<dbReference type="InterPro" id="IPR027039">
    <property type="entry name" value="Crtac1"/>
</dbReference>
<dbReference type="Gene3D" id="2.130.10.130">
    <property type="entry name" value="Integrin alpha, N-terminal"/>
    <property type="match status" value="5"/>
</dbReference>
<reference evidence="4 5" key="1">
    <citation type="submission" date="2018-10" db="EMBL/GenBank/DDBJ databases">
        <title>Genome sequencing of Mucilaginibacter sp. HYN0043.</title>
        <authorList>
            <person name="Kim M."/>
            <person name="Yi H."/>
        </authorList>
    </citation>
    <scope>NUCLEOTIDE SEQUENCE [LARGE SCALE GENOMIC DNA]</scope>
    <source>
        <strain evidence="4 5">HYN0043</strain>
    </source>
</reference>
<keyword evidence="5" id="KW-1185">Reference proteome</keyword>
<organism evidence="4 5">
    <name type="scientific">Mucilaginibacter celer</name>
    <dbReference type="NCBI Taxonomy" id="2305508"/>
    <lineage>
        <taxon>Bacteria</taxon>
        <taxon>Pseudomonadati</taxon>
        <taxon>Bacteroidota</taxon>
        <taxon>Sphingobacteriia</taxon>
        <taxon>Sphingobacteriales</taxon>
        <taxon>Sphingobacteriaceae</taxon>
        <taxon>Mucilaginibacter</taxon>
    </lineage>
</organism>
<dbReference type="OrthoDB" id="974255at2"/>
<dbReference type="Pfam" id="PF07593">
    <property type="entry name" value="UnbV_ASPIC"/>
    <property type="match status" value="1"/>
</dbReference>
<dbReference type="PANTHER" id="PTHR16026">
    <property type="entry name" value="CARTILAGE ACIDIC PROTEIN 1"/>
    <property type="match status" value="1"/>
</dbReference>
<dbReference type="PROSITE" id="PS51257">
    <property type="entry name" value="PROKAR_LIPOPROTEIN"/>
    <property type="match status" value="1"/>
</dbReference>
<feature type="signal peptide" evidence="2">
    <location>
        <begin position="1"/>
        <end position="30"/>
    </location>
</feature>
<keyword evidence="1 2" id="KW-0732">Signal</keyword>
<dbReference type="InterPro" id="IPR013517">
    <property type="entry name" value="FG-GAP"/>
</dbReference>
<feature type="chain" id="PRO_5019746100" evidence="2">
    <location>
        <begin position="31"/>
        <end position="1116"/>
    </location>
</feature>
<evidence type="ECO:0000259" key="3">
    <source>
        <dbReference type="Pfam" id="PF07593"/>
    </source>
</evidence>
<dbReference type="AlphaFoldDB" id="A0A494W721"/>
<dbReference type="Pfam" id="PF13517">
    <property type="entry name" value="FG-GAP_3"/>
    <property type="match status" value="7"/>
</dbReference>
<dbReference type="SUPFAM" id="SSF69318">
    <property type="entry name" value="Integrin alpha N-terminal domain"/>
    <property type="match status" value="2"/>
</dbReference>
<dbReference type="EMBL" id="CP032869">
    <property type="protein sequence ID" value="AYL99348.1"/>
    <property type="molecule type" value="Genomic_DNA"/>
</dbReference>
<dbReference type="KEGG" id="muh:HYN43_006395"/>
<protein>
    <submittedName>
        <fullName evidence="4">RNA-binding protein</fullName>
    </submittedName>
</protein>
<dbReference type="RefSeq" id="WP_119409286.1">
    <property type="nucleotide sequence ID" value="NZ_CP032869.1"/>
</dbReference>
<sequence length="1116" mass="123629">MKIFRSSPSFKRRKKQALLLPGLLCSIIIAGCGDKQPGDTSQPLFKLLQPEQTHIDFANTLTEGLNTNVLMYEYFYNGGGVATGDLNGDGLPDVYFTGNMTDNKLYLNQGKLQFKDITAEAGVAGRPGPWKTGVSMADVNGDGKLDLYICYSGKVRAEKRINQLFINQGNDANGIPVFKDQTADYGLDFPSFSTQAYFFDYDRDGDLDLLLVNHNPARISIIDDVFVKDMEAKRDAESGIRLLRNDNNHFVDITSNAGIVNNPLSYGLAAGIADINGDGWPDIYVSNDYSVPDRLYINNTKGAFTDELQKQIGHTSFYSMGNDVTDINNDGKPDIYTLDMLPEDNKRQKLLFGIDNYEAFDLNLRVGFYYQYMRNMMQINNGNNTFSEAGQLAGVSNTDWSWAPLFADYDNDGWKDLFVSNGYTRDYTNMDFLKFMGDNLKDRRVMRQDLLNIVNQMPSSQVKSYLFKNNGNAMFSNVSRQWGITLPSNSNGAAYVDLDNDGDLDLVVNNINQPAFIYENQASSQNSNHYLSINLKGTGGNTQGIGAKVTIYSKGKQQLLEQMPTRSFQSTVSSVLHFGLGKDKQVDSLRVTWLRGDSQLLTDVKANKQITLNENDAKGSTPSTKTTAPLFKEIASPIASRESENTTNDFKRQPLLINSISFSGSCLAKADVNGDGLEDIYVGRHDEKAGALYLQQNGGTFAAKAVAAFDADKKSTDAAAVFFDANGDGKPDLYVASGGYADYKPGDALLQDRLYLNDGKGNFTKATNALPKMTSSKSCVKVADINGDGFADLFVGGRVIPGEYPETPESYILINDGKGHFSNRTEKYNPALKNIGMVTDAAWADLNGDKKPDLIIAGEWMPITVFENANGKLTDVTTKYFDKKYTGWWNCINVSDINHDGHPDIIAGNIGLNTQCKASDTEPAEMLYKDFDDNGSIDPILCFYIQHISYPYVTRDEMLDQMSMMRTRFPDYKSYADATIDKIFTTEELQGVKKLSANHLATTLFLSNAQGKLHEATLPVQAQYAPVYTINTLDYDHDGKTDMLLCGNLNHARIRFGKYDANYGVLLKGDGKGGYSYINQQQSGFNLKGDVRGVLQLNNALLFSMDKGKFKAYRAQ</sequence>
<evidence type="ECO:0000256" key="1">
    <source>
        <dbReference type="ARBA" id="ARBA00022729"/>
    </source>
</evidence>
<feature type="domain" description="ASPIC/UnbV" evidence="3">
    <location>
        <begin position="544"/>
        <end position="611"/>
    </location>
</feature>
<evidence type="ECO:0000313" key="5">
    <source>
        <dbReference type="Proteomes" id="UP000270046"/>
    </source>
</evidence>
<dbReference type="PANTHER" id="PTHR16026:SF0">
    <property type="entry name" value="CARTILAGE ACIDIC PROTEIN 1"/>
    <property type="match status" value="1"/>
</dbReference>
<accession>A0A494W721</accession>
<gene>
    <name evidence="4" type="ORF">HYN43_006395</name>
</gene>
<dbReference type="InterPro" id="IPR028994">
    <property type="entry name" value="Integrin_alpha_N"/>
</dbReference>
<evidence type="ECO:0000256" key="2">
    <source>
        <dbReference type="SAM" id="SignalP"/>
    </source>
</evidence>
<name>A0A494W721_9SPHI</name>